<reference evidence="2" key="2">
    <citation type="submission" date="2021-09" db="EMBL/GenBank/DDBJ databases">
        <authorList>
            <person name="Jia N."/>
            <person name="Wang J."/>
            <person name="Shi W."/>
            <person name="Du L."/>
            <person name="Sun Y."/>
            <person name="Zhan W."/>
            <person name="Jiang J."/>
            <person name="Wang Q."/>
            <person name="Zhang B."/>
            <person name="Ji P."/>
            <person name="Sakyi L.B."/>
            <person name="Cui X."/>
            <person name="Yuan T."/>
            <person name="Jiang B."/>
            <person name="Yang W."/>
            <person name="Lam T.T.-Y."/>
            <person name="Chang Q."/>
            <person name="Ding S."/>
            <person name="Wang X."/>
            <person name="Zhu J."/>
            <person name="Ruan X."/>
            <person name="Zhao L."/>
            <person name="Wei J."/>
            <person name="Que T."/>
            <person name="Du C."/>
            <person name="Cheng J."/>
            <person name="Dai P."/>
            <person name="Han X."/>
            <person name="Huang E."/>
            <person name="Gao Y."/>
            <person name="Liu J."/>
            <person name="Shao H."/>
            <person name="Ye R."/>
            <person name="Li L."/>
            <person name="Wei W."/>
            <person name="Wang X."/>
            <person name="Wang C."/>
            <person name="Huo Q."/>
            <person name="Li W."/>
            <person name="Guo W."/>
            <person name="Chen H."/>
            <person name="Chen S."/>
            <person name="Zhou L."/>
            <person name="Zhou L."/>
            <person name="Ni X."/>
            <person name="Tian J."/>
            <person name="Zhou Y."/>
            <person name="Sheng Y."/>
            <person name="Liu T."/>
            <person name="Pan Y."/>
            <person name="Xia L."/>
            <person name="Li J."/>
            <person name="Zhao F."/>
            <person name="Cao W."/>
        </authorList>
    </citation>
    <scope>NUCLEOTIDE SEQUENCE</scope>
    <source>
        <strain evidence="2">Rmic-2018</strain>
        <tissue evidence="2">Larvae</tissue>
    </source>
</reference>
<dbReference type="EMBL" id="JABSTU010000004">
    <property type="protein sequence ID" value="KAH8034096.1"/>
    <property type="molecule type" value="Genomic_DNA"/>
</dbReference>
<evidence type="ECO:0000313" key="3">
    <source>
        <dbReference type="Proteomes" id="UP000821866"/>
    </source>
</evidence>
<feature type="compositionally biased region" description="Pro residues" evidence="1">
    <location>
        <begin position="302"/>
        <end position="361"/>
    </location>
</feature>
<feature type="compositionally biased region" description="Pro residues" evidence="1">
    <location>
        <begin position="488"/>
        <end position="507"/>
    </location>
</feature>
<accession>A0A9J6EJ95</accession>
<feature type="compositionally biased region" description="Pro residues" evidence="1">
    <location>
        <begin position="401"/>
        <end position="460"/>
    </location>
</feature>
<protein>
    <submittedName>
        <fullName evidence="2">Uncharacterized protein</fullName>
    </submittedName>
</protein>
<proteinExistence type="predicted"/>
<dbReference type="AlphaFoldDB" id="A0A9J6EJ95"/>
<keyword evidence="3" id="KW-1185">Reference proteome</keyword>
<feature type="compositionally biased region" description="Pro residues" evidence="1">
    <location>
        <begin position="265"/>
        <end position="287"/>
    </location>
</feature>
<reference evidence="2" key="1">
    <citation type="journal article" date="2020" name="Cell">
        <title>Large-Scale Comparative Analyses of Tick Genomes Elucidate Their Genetic Diversity and Vector Capacities.</title>
        <authorList>
            <consortium name="Tick Genome and Microbiome Consortium (TIGMIC)"/>
            <person name="Jia N."/>
            <person name="Wang J."/>
            <person name="Shi W."/>
            <person name="Du L."/>
            <person name="Sun Y."/>
            <person name="Zhan W."/>
            <person name="Jiang J.F."/>
            <person name="Wang Q."/>
            <person name="Zhang B."/>
            <person name="Ji P."/>
            <person name="Bell-Sakyi L."/>
            <person name="Cui X.M."/>
            <person name="Yuan T.T."/>
            <person name="Jiang B.G."/>
            <person name="Yang W.F."/>
            <person name="Lam T.T."/>
            <person name="Chang Q.C."/>
            <person name="Ding S.J."/>
            <person name="Wang X.J."/>
            <person name="Zhu J.G."/>
            <person name="Ruan X.D."/>
            <person name="Zhao L."/>
            <person name="Wei J.T."/>
            <person name="Ye R.Z."/>
            <person name="Que T.C."/>
            <person name="Du C.H."/>
            <person name="Zhou Y.H."/>
            <person name="Cheng J.X."/>
            <person name="Dai P.F."/>
            <person name="Guo W.B."/>
            <person name="Han X.H."/>
            <person name="Huang E.J."/>
            <person name="Li L.F."/>
            <person name="Wei W."/>
            <person name="Gao Y.C."/>
            <person name="Liu J.Z."/>
            <person name="Shao H.Z."/>
            <person name="Wang X."/>
            <person name="Wang C.C."/>
            <person name="Yang T.C."/>
            <person name="Huo Q.B."/>
            <person name="Li W."/>
            <person name="Chen H.Y."/>
            <person name="Chen S.E."/>
            <person name="Zhou L.G."/>
            <person name="Ni X.B."/>
            <person name="Tian J.H."/>
            <person name="Sheng Y."/>
            <person name="Liu T."/>
            <person name="Pan Y.S."/>
            <person name="Xia L.Y."/>
            <person name="Li J."/>
            <person name="Zhao F."/>
            <person name="Cao W.C."/>
        </authorList>
    </citation>
    <scope>NUCLEOTIDE SEQUENCE</scope>
    <source>
        <strain evidence="2">Rmic-2018</strain>
    </source>
</reference>
<feature type="compositionally biased region" description="Pro residues" evidence="1">
    <location>
        <begin position="198"/>
        <end position="210"/>
    </location>
</feature>
<gene>
    <name evidence="2" type="ORF">HPB51_020113</name>
</gene>
<evidence type="ECO:0000313" key="2">
    <source>
        <dbReference type="EMBL" id="KAH8034096.1"/>
    </source>
</evidence>
<comment type="caution">
    <text evidence="2">The sequence shown here is derived from an EMBL/GenBank/DDBJ whole genome shotgun (WGS) entry which is preliminary data.</text>
</comment>
<feature type="compositionally biased region" description="Pro residues" evidence="1">
    <location>
        <begin position="382"/>
        <end position="392"/>
    </location>
</feature>
<organism evidence="2 3">
    <name type="scientific">Rhipicephalus microplus</name>
    <name type="common">Cattle tick</name>
    <name type="synonym">Boophilus microplus</name>
    <dbReference type="NCBI Taxonomy" id="6941"/>
    <lineage>
        <taxon>Eukaryota</taxon>
        <taxon>Metazoa</taxon>
        <taxon>Ecdysozoa</taxon>
        <taxon>Arthropoda</taxon>
        <taxon>Chelicerata</taxon>
        <taxon>Arachnida</taxon>
        <taxon>Acari</taxon>
        <taxon>Parasitiformes</taxon>
        <taxon>Ixodida</taxon>
        <taxon>Ixodoidea</taxon>
        <taxon>Ixodidae</taxon>
        <taxon>Rhipicephalinae</taxon>
        <taxon>Rhipicephalus</taxon>
        <taxon>Boophilus</taxon>
    </lineage>
</organism>
<dbReference type="Proteomes" id="UP000821866">
    <property type="component" value="Chromosome 2"/>
</dbReference>
<dbReference type="PRINTS" id="PR01217">
    <property type="entry name" value="PRICHEXTENSN"/>
</dbReference>
<evidence type="ECO:0000256" key="1">
    <source>
        <dbReference type="SAM" id="MobiDB-lite"/>
    </source>
</evidence>
<feature type="compositionally biased region" description="Pro residues" evidence="1">
    <location>
        <begin position="469"/>
        <end position="481"/>
    </location>
</feature>
<feature type="compositionally biased region" description="Pro residues" evidence="1">
    <location>
        <begin position="161"/>
        <end position="188"/>
    </location>
</feature>
<sequence length="589" mass="62414">MMMKDAVVEGCGNLDYLGFFNVHPNLSTRAYSISASIGNAAAAAEIRSRDLRVVDNVRQRGKAKADSHLMIPHASAVALFVCLLVAAGAEPQHYDGETRREDDVAVRLARFVESLYEDLEEAAQTNVAKPFPSHEAFHEFHNQPVRPFQQGRSPGSGGAASPPPTRPPPGSSGQPVAPPGATTPPRRPPGTALFGEPFEPPNEPQKPPAPSRGTGGYGRPEGPLLPPSNVLEPEIVGPVLEYEPPDLPQRPPVFSGYPINTIDLPPAPPRQPPKPRPSPPPAAPQPPKFVGVLIPADKTPVLPQPPFPPSGPPAPRPPTSRPPAPRPPPSPRPPAPRPPAPRPPAPGTSRVPPTPPPPFARPPSGVGGISFDVQTGVSKPGPGQPPVTPGPPEDGFGYGPPRRPPPSLSRPGLSPLPQPPRFPAGPQPGAAPPRPPSLPRPQAPPPFPLPRPPGPPPSPPRGVALFPEGRPPPAAPQPPRPGGFLIPGTPPPPAPPQFPAPSPPPGFFQPGPDHHHHNVDQSLVDGSLLTYLITSSTNSLSQDPKHLDLEAHYSLERVCQDRDQQDNNQDRLHQHWEGHSSLRLRQPFP</sequence>
<dbReference type="VEuPathDB" id="VectorBase:LOC119161450"/>
<feature type="region of interest" description="Disordered" evidence="1">
    <location>
        <begin position="145"/>
        <end position="521"/>
    </location>
</feature>
<name>A0A9J6EJ95_RHIMP</name>